<evidence type="ECO:0008006" key="4">
    <source>
        <dbReference type="Google" id="ProtNLM"/>
    </source>
</evidence>
<dbReference type="Proteomes" id="UP000094053">
    <property type="component" value="Unassembled WGS sequence"/>
</dbReference>
<dbReference type="STRING" id="1776.BHQ18_26880"/>
<name>A0A1E3R936_MYCFV</name>
<proteinExistence type="predicted"/>
<feature type="chain" id="PRO_5009134638" description="Keratin associated protein" evidence="1">
    <location>
        <begin position="27"/>
        <end position="83"/>
    </location>
</feature>
<dbReference type="EMBL" id="MIHA01000031">
    <property type="protein sequence ID" value="ODQ86446.1"/>
    <property type="molecule type" value="Genomic_DNA"/>
</dbReference>
<evidence type="ECO:0000256" key="1">
    <source>
        <dbReference type="SAM" id="SignalP"/>
    </source>
</evidence>
<dbReference type="RefSeq" id="WP_069416703.1">
    <property type="nucleotide sequence ID" value="NZ_JACKUL010000026.1"/>
</dbReference>
<evidence type="ECO:0000313" key="2">
    <source>
        <dbReference type="EMBL" id="ODQ86446.1"/>
    </source>
</evidence>
<dbReference type="OrthoDB" id="4631997at2"/>
<feature type="signal peptide" evidence="1">
    <location>
        <begin position="1"/>
        <end position="26"/>
    </location>
</feature>
<sequence>MKTRLIATLAMAATAAAVGFAPTAVAAPTGCSYTGGATTCVSPGNAQVTAQPGLAASDAAQLQTPFYGVPFGVILHHKIGRHR</sequence>
<dbReference type="AlphaFoldDB" id="A0A1E3R936"/>
<protein>
    <recommendedName>
        <fullName evidence="4">Keratin associated protein</fullName>
    </recommendedName>
</protein>
<keyword evidence="1" id="KW-0732">Signal</keyword>
<reference evidence="3" key="1">
    <citation type="submission" date="2016-09" db="EMBL/GenBank/DDBJ databases">
        <authorList>
            <person name="Greninger A.L."/>
            <person name="Jerome K.R."/>
            <person name="Mcnair B."/>
            <person name="Wallis C."/>
            <person name="Fang F."/>
        </authorList>
    </citation>
    <scope>NUCLEOTIDE SEQUENCE [LARGE SCALE GENOMIC DNA]</scope>
    <source>
        <strain evidence="3">M6</strain>
    </source>
</reference>
<organism evidence="2 3">
    <name type="scientific">Mycolicibacterium flavescens</name>
    <name type="common">Mycobacterium flavescens</name>
    <dbReference type="NCBI Taxonomy" id="1776"/>
    <lineage>
        <taxon>Bacteria</taxon>
        <taxon>Bacillati</taxon>
        <taxon>Actinomycetota</taxon>
        <taxon>Actinomycetes</taxon>
        <taxon>Mycobacteriales</taxon>
        <taxon>Mycobacteriaceae</taxon>
        <taxon>Mycolicibacterium</taxon>
    </lineage>
</organism>
<keyword evidence="3" id="KW-1185">Reference proteome</keyword>
<evidence type="ECO:0000313" key="3">
    <source>
        <dbReference type="Proteomes" id="UP000094053"/>
    </source>
</evidence>
<accession>A0A1E3R936</accession>
<gene>
    <name evidence="2" type="ORF">BHQ18_26880</name>
</gene>
<comment type="caution">
    <text evidence="2">The sequence shown here is derived from an EMBL/GenBank/DDBJ whole genome shotgun (WGS) entry which is preliminary data.</text>
</comment>